<dbReference type="STRING" id="13333.W1PQ32"/>
<evidence type="ECO:0000256" key="1">
    <source>
        <dbReference type="SAM" id="Phobius"/>
    </source>
</evidence>
<dbReference type="HOGENOM" id="CLU_016885_2_1_1"/>
<reference evidence="4" key="1">
    <citation type="journal article" date="2013" name="Science">
        <title>The Amborella genome and the evolution of flowering plants.</title>
        <authorList>
            <consortium name="Amborella Genome Project"/>
        </authorList>
    </citation>
    <scope>NUCLEOTIDE SEQUENCE [LARGE SCALE GENOMIC DNA]</scope>
</reference>
<keyword evidence="1" id="KW-1133">Transmembrane helix</keyword>
<evidence type="ECO:0000313" key="3">
    <source>
        <dbReference type="EMBL" id="ERN09310.1"/>
    </source>
</evidence>
<feature type="transmembrane region" description="Helical" evidence="1">
    <location>
        <begin position="446"/>
        <end position="471"/>
    </location>
</feature>
<dbReference type="GO" id="GO:0016020">
    <property type="term" value="C:membrane"/>
    <property type="evidence" value="ECO:0000318"/>
    <property type="project" value="GO_Central"/>
</dbReference>
<feature type="transmembrane region" description="Helical" evidence="1">
    <location>
        <begin position="406"/>
        <end position="425"/>
    </location>
</feature>
<dbReference type="InterPro" id="IPR002110">
    <property type="entry name" value="Ankyrin_rpt"/>
</dbReference>
<dbReference type="Gramene" id="ERN09310">
    <property type="protein sequence ID" value="ERN09310"/>
    <property type="gene ID" value="AMTR_s00149p00087740"/>
</dbReference>
<dbReference type="InterPro" id="IPR026961">
    <property type="entry name" value="PGG_dom"/>
</dbReference>
<keyword evidence="1" id="KW-0812">Transmembrane</keyword>
<feature type="transmembrane region" description="Helical" evidence="1">
    <location>
        <begin position="483"/>
        <end position="504"/>
    </location>
</feature>
<dbReference type="eggNOG" id="KOG0504">
    <property type="taxonomic scope" value="Eukaryota"/>
</dbReference>
<protein>
    <recommendedName>
        <fullName evidence="2">PGG domain-containing protein</fullName>
    </recommendedName>
</protein>
<feature type="transmembrane region" description="Helical" evidence="1">
    <location>
        <begin position="335"/>
        <end position="356"/>
    </location>
</feature>
<dbReference type="Gene3D" id="1.25.40.20">
    <property type="entry name" value="Ankyrin repeat-containing domain"/>
    <property type="match status" value="1"/>
</dbReference>
<dbReference type="PANTHER" id="PTHR24177">
    <property type="entry name" value="CASKIN"/>
    <property type="match status" value="1"/>
</dbReference>
<dbReference type="InterPro" id="IPR036770">
    <property type="entry name" value="Ankyrin_rpt-contain_sf"/>
</dbReference>
<sequence length="541" mass="60326">LALKIHERYKKLAFARDEVGFTPVHIIANSPNSFQSGTTYSSSNIGMSPSSLMDIIAVTIYSCMPLLDLLLQGKEKRKEDSSGDVEALCGGDDQLTSSRSVQSSSSTSVRIIFGFCGIKHIYQTWLKHKLVNQLVKNMLITESKYGYQDDGQTPQMRNNSLIPHDIDEMQTYGTPTYLIMAVRKDIVELVQEILNVYPEDIDFLDEDGKNIMHLAIENRGEKVFKFLREKQKEKCKSELSFCIDKHGNSLLHIAAKLQNCSSDGKCAARKIRYSVQLMQWELLWFKRVKHLCPPHIVAYKDANGATAGEIFAVTHRPLISEAEDWLKKTAKSCMVVATLFATGLFGALLTVPGGYIQKGVSDNGTDALSLAPDVRHRDFTLALNTSNLTIPTAGTPVLLHVYPFKIFLFFLALALVCTCLALGFFTSILISRYEVEDFYWMLPMKFYAAITALYLTAICSITSFTLAYSIVCVDIFPHYFSTWITISYVVAVVATIEVFIDLIIATGRYLVTMLLEECGEGSSSGAGHSGEPVRCDEVCRD</sequence>
<feature type="domain" description="PGG" evidence="2">
    <location>
        <begin position="324"/>
        <end position="470"/>
    </location>
</feature>
<feature type="non-terminal residue" evidence="3">
    <location>
        <position position="1"/>
    </location>
</feature>
<name>W1PQ32_AMBTC</name>
<dbReference type="OMA" id="AMRESHF"/>
<dbReference type="AlphaFoldDB" id="W1PQ32"/>
<accession>W1PQ32</accession>
<organism evidence="3 4">
    <name type="scientific">Amborella trichopoda</name>
    <dbReference type="NCBI Taxonomy" id="13333"/>
    <lineage>
        <taxon>Eukaryota</taxon>
        <taxon>Viridiplantae</taxon>
        <taxon>Streptophyta</taxon>
        <taxon>Embryophyta</taxon>
        <taxon>Tracheophyta</taxon>
        <taxon>Spermatophyta</taxon>
        <taxon>Magnoliopsida</taxon>
        <taxon>Amborellales</taxon>
        <taxon>Amborellaceae</taxon>
        <taxon>Amborella</taxon>
    </lineage>
</organism>
<keyword evidence="4" id="KW-1185">Reference proteome</keyword>
<gene>
    <name evidence="3" type="ORF">AMTR_s00149p00087740</name>
</gene>
<dbReference type="SUPFAM" id="SSF48403">
    <property type="entry name" value="Ankyrin repeat"/>
    <property type="match status" value="1"/>
</dbReference>
<dbReference type="PANTHER" id="PTHR24177:SF292">
    <property type="entry name" value="ANKYRIN REPEAT FAMILY PROTEIN-RELATED"/>
    <property type="match status" value="1"/>
</dbReference>
<dbReference type="EMBL" id="KI393016">
    <property type="protein sequence ID" value="ERN09310.1"/>
    <property type="molecule type" value="Genomic_DNA"/>
</dbReference>
<evidence type="ECO:0000259" key="2">
    <source>
        <dbReference type="Pfam" id="PF13962"/>
    </source>
</evidence>
<keyword evidence="1" id="KW-0472">Membrane</keyword>
<proteinExistence type="predicted"/>
<dbReference type="Pfam" id="PF13962">
    <property type="entry name" value="PGG"/>
    <property type="match status" value="1"/>
</dbReference>
<evidence type="ECO:0000313" key="4">
    <source>
        <dbReference type="Proteomes" id="UP000017836"/>
    </source>
</evidence>
<dbReference type="Proteomes" id="UP000017836">
    <property type="component" value="Unassembled WGS sequence"/>
</dbReference>
<dbReference type="Pfam" id="PF12796">
    <property type="entry name" value="Ank_2"/>
    <property type="match status" value="1"/>
</dbReference>